<gene>
    <name evidence="2" type="ORF">CR513_17877</name>
</gene>
<dbReference type="AlphaFoldDB" id="A0A371H8K4"/>
<evidence type="ECO:0000313" key="3">
    <source>
        <dbReference type="Proteomes" id="UP000257109"/>
    </source>
</evidence>
<comment type="caution">
    <text evidence="2">The sequence shown here is derived from an EMBL/GenBank/DDBJ whole genome shotgun (WGS) entry which is preliminary data.</text>
</comment>
<name>A0A371H8K4_MUCPR</name>
<evidence type="ECO:0000313" key="2">
    <source>
        <dbReference type="EMBL" id="RDX99117.1"/>
    </source>
</evidence>
<protein>
    <recommendedName>
        <fullName evidence="1">Retroviral polymerase SH3-like domain-containing protein</fullName>
    </recommendedName>
</protein>
<sequence length="124" mass="14496">MFGAYPLSPPYQEFDVKFDNGEEFVNHQFHAYFQTLELKNKHILEISKALLIVSHAPNKYWEDSISTLCIFLGYATYTKGYCCYDPIRKCHYTTMDATFLEFESYYSPSTTSDPQGVTWNEDLK</sequence>
<dbReference type="EMBL" id="QJKJ01003302">
    <property type="protein sequence ID" value="RDX99117.1"/>
    <property type="molecule type" value="Genomic_DNA"/>
</dbReference>
<accession>A0A371H8K4</accession>
<keyword evidence="3" id="KW-1185">Reference proteome</keyword>
<dbReference type="Pfam" id="PF25597">
    <property type="entry name" value="SH3_retrovirus"/>
    <property type="match status" value="1"/>
</dbReference>
<feature type="non-terminal residue" evidence="2">
    <location>
        <position position="1"/>
    </location>
</feature>
<dbReference type="InterPro" id="IPR057670">
    <property type="entry name" value="SH3_retrovirus"/>
</dbReference>
<reference evidence="2" key="1">
    <citation type="submission" date="2018-05" db="EMBL/GenBank/DDBJ databases">
        <title>Draft genome of Mucuna pruriens seed.</title>
        <authorList>
            <person name="Nnadi N.E."/>
            <person name="Vos R."/>
            <person name="Hasami M.H."/>
            <person name="Devisetty U.K."/>
            <person name="Aguiy J.C."/>
        </authorList>
    </citation>
    <scope>NUCLEOTIDE SEQUENCE [LARGE SCALE GENOMIC DNA]</scope>
    <source>
        <strain evidence="2">JCA_2017</strain>
    </source>
</reference>
<feature type="domain" description="Retroviral polymerase SH3-like" evidence="1">
    <location>
        <begin position="63"/>
        <end position="110"/>
    </location>
</feature>
<proteinExistence type="predicted"/>
<organism evidence="2 3">
    <name type="scientific">Mucuna pruriens</name>
    <name type="common">Velvet bean</name>
    <name type="synonym">Dolichos pruriens</name>
    <dbReference type="NCBI Taxonomy" id="157652"/>
    <lineage>
        <taxon>Eukaryota</taxon>
        <taxon>Viridiplantae</taxon>
        <taxon>Streptophyta</taxon>
        <taxon>Embryophyta</taxon>
        <taxon>Tracheophyta</taxon>
        <taxon>Spermatophyta</taxon>
        <taxon>Magnoliopsida</taxon>
        <taxon>eudicotyledons</taxon>
        <taxon>Gunneridae</taxon>
        <taxon>Pentapetalae</taxon>
        <taxon>rosids</taxon>
        <taxon>fabids</taxon>
        <taxon>Fabales</taxon>
        <taxon>Fabaceae</taxon>
        <taxon>Papilionoideae</taxon>
        <taxon>50 kb inversion clade</taxon>
        <taxon>NPAAA clade</taxon>
        <taxon>indigoferoid/millettioid clade</taxon>
        <taxon>Phaseoleae</taxon>
        <taxon>Mucuna</taxon>
    </lineage>
</organism>
<dbReference type="Proteomes" id="UP000257109">
    <property type="component" value="Unassembled WGS sequence"/>
</dbReference>
<evidence type="ECO:0000259" key="1">
    <source>
        <dbReference type="Pfam" id="PF25597"/>
    </source>
</evidence>
<dbReference type="OrthoDB" id="1750639at2759"/>